<keyword evidence="6 7" id="KW-0998">Cell outer membrane</keyword>
<dbReference type="Proteomes" id="UP000199226">
    <property type="component" value="Unassembled WGS sequence"/>
</dbReference>
<keyword evidence="4 7" id="KW-0812">Transmembrane</keyword>
<dbReference type="NCBIfam" id="TIGR04056">
    <property type="entry name" value="OMP_RagA_SusC"/>
    <property type="match status" value="1"/>
</dbReference>
<evidence type="ECO:0000256" key="4">
    <source>
        <dbReference type="ARBA" id="ARBA00022692"/>
    </source>
</evidence>
<dbReference type="Gene3D" id="2.60.40.1120">
    <property type="entry name" value="Carboxypeptidase-like, regulatory domain"/>
    <property type="match status" value="1"/>
</dbReference>
<evidence type="ECO:0000256" key="7">
    <source>
        <dbReference type="PROSITE-ProRule" id="PRU01360"/>
    </source>
</evidence>
<proteinExistence type="inferred from homology"/>
<dbReference type="Gene3D" id="2.40.170.20">
    <property type="entry name" value="TonB-dependent receptor, beta-barrel domain"/>
    <property type="match status" value="1"/>
</dbReference>
<dbReference type="InterPro" id="IPR023996">
    <property type="entry name" value="TonB-dep_OMP_SusC/RagA"/>
</dbReference>
<evidence type="ECO:0000256" key="6">
    <source>
        <dbReference type="ARBA" id="ARBA00023237"/>
    </source>
</evidence>
<name>A0A1G9VKC3_9SPHI</name>
<dbReference type="AlphaFoldDB" id="A0A1G9VKC3"/>
<accession>A0A1G9VKC3</accession>
<evidence type="ECO:0000259" key="9">
    <source>
        <dbReference type="Pfam" id="PF07715"/>
    </source>
</evidence>
<dbReference type="STRING" id="990371.SAMN05421813_12128"/>
<dbReference type="SUPFAM" id="SSF49464">
    <property type="entry name" value="Carboxypeptidase regulatory domain-like"/>
    <property type="match status" value="1"/>
</dbReference>
<comment type="subcellular location">
    <subcellularLocation>
        <location evidence="1 7">Cell outer membrane</location>
        <topology evidence="1 7">Multi-pass membrane protein</topology>
    </subcellularLocation>
</comment>
<dbReference type="InterPro" id="IPR036942">
    <property type="entry name" value="Beta-barrel_TonB_sf"/>
</dbReference>
<feature type="signal peptide" evidence="8">
    <location>
        <begin position="1"/>
        <end position="20"/>
    </location>
</feature>
<dbReference type="InterPro" id="IPR039426">
    <property type="entry name" value="TonB-dep_rcpt-like"/>
</dbReference>
<evidence type="ECO:0000256" key="2">
    <source>
        <dbReference type="ARBA" id="ARBA00022448"/>
    </source>
</evidence>
<dbReference type="Pfam" id="PF07715">
    <property type="entry name" value="Plug"/>
    <property type="match status" value="1"/>
</dbReference>
<dbReference type="PROSITE" id="PS52016">
    <property type="entry name" value="TONB_DEPENDENT_REC_3"/>
    <property type="match status" value="1"/>
</dbReference>
<dbReference type="SUPFAM" id="SSF56935">
    <property type="entry name" value="Porins"/>
    <property type="match status" value="1"/>
</dbReference>
<evidence type="ECO:0000256" key="5">
    <source>
        <dbReference type="ARBA" id="ARBA00023136"/>
    </source>
</evidence>
<dbReference type="Gene3D" id="2.170.130.10">
    <property type="entry name" value="TonB-dependent receptor, plug domain"/>
    <property type="match status" value="1"/>
</dbReference>
<comment type="similarity">
    <text evidence="7">Belongs to the TonB-dependent receptor family.</text>
</comment>
<dbReference type="GO" id="GO:0009279">
    <property type="term" value="C:cell outer membrane"/>
    <property type="evidence" value="ECO:0007669"/>
    <property type="project" value="UniProtKB-SubCell"/>
</dbReference>
<feature type="domain" description="TonB-dependent receptor plug" evidence="9">
    <location>
        <begin position="115"/>
        <end position="233"/>
    </location>
</feature>
<evidence type="ECO:0000313" key="11">
    <source>
        <dbReference type="Proteomes" id="UP000199226"/>
    </source>
</evidence>
<reference evidence="11" key="1">
    <citation type="submission" date="2016-10" db="EMBL/GenBank/DDBJ databases">
        <authorList>
            <person name="Varghese N."/>
            <person name="Submissions S."/>
        </authorList>
    </citation>
    <scope>NUCLEOTIDE SEQUENCE [LARGE SCALE GENOMIC DNA]</scope>
    <source>
        <strain evidence="11">DSM 24536</strain>
    </source>
</reference>
<gene>
    <name evidence="10" type="ORF">SAMN05421813_12128</name>
</gene>
<dbReference type="Pfam" id="PF13715">
    <property type="entry name" value="CarbopepD_reg_2"/>
    <property type="match status" value="1"/>
</dbReference>
<evidence type="ECO:0000256" key="1">
    <source>
        <dbReference type="ARBA" id="ARBA00004571"/>
    </source>
</evidence>
<dbReference type="EMBL" id="FNHH01000021">
    <property type="protein sequence ID" value="SDM72672.1"/>
    <property type="molecule type" value="Genomic_DNA"/>
</dbReference>
<evidence type="ECO:0000313" key="10">
    <source>
        <dbReference type="EMBL" id="SDM72672.1"/>
    </source>
</evidence>
<dbReference type="InterPro" id="IPR037066">
    <property type="entry name" value="Plug_dom_sf"/>
</dbReference>
<sequence length="1044" mass="112286">MKKLLQSLLLLLFIAFQAIGQERTVTGTVTDKSDGLPLPGVSILVKGTTVGTQTSGNGTYSIRVPEGKNQLEFAFVGYVKQTVNIGGSKSINISMVSDQQQLGEVVVMGYGTQSKKDVTGSVVSVSGDKLKNQPIQSFEQALAGKAAGVNIVMPNGVLNNPPVFRIRGFNSISLSSYPLIVVDGIPVYTGDQSGNSAAGNALGDINPSDIESIDILKDAAASAIYGSRASNGVVVITTKKGKQGSTKVNYEAWAGFNEATNLPELLDAQGYVTMKNEALANIGTPARFFLQTLADGSTVNTDWYKVAYRTGVSQNHALNFSGATDKTSYYVSVGFSDQEGFIRNNDFQRKIGRVNLDHKLTNRIKVGSNFSFTNTYNKAPNTGSLPGQAFSTVGLGRLAIVLPPNVPAYNPDGTYHTNGGAIGFGANNSAVASNYPNAQVLLNEDKFTSENNRLIGNVYASLDLLKGMVLKTSYGMDNLLTENISFANKYQGDGFSPNGSATNTYSRNNRWNWVNTLSYSTTIASSHNISALGGYEEQSSIGSAWGATRQNVSDPFIEVYQGGFGTILPAGNGLGINAFRSVFGSANYDFKKKYFLAGSFRRDGYSGLAAGQKWGNFGGASVGWDISQENFFQTSKLADIMSQFKLRGSYGVVGNINIGDFPALSLYGTGLYGGVPSLGYSQAGNSELKWETSTKTDIGINMAFLNGRIEIDADYFYNDIDKLVQAAPQSPSKGIPGNSITTNIGRMYNKGWEFTINSTNIEKGNFRWSSNFNISFIKNEVTSLANNNSDLPGVTSLETANRTRVGYSLGQIFVVETKGVDPATGERVFVNRNGQNVRFSFQRPAASRYLFLDGANAGQVAPAIDAVADARIWGNSIPTFYGGFDNNFKYKEFDLNLGITYSGGNYIYYGTQAGLRDQRFWNNEAGMLRRWTAAGQVTDIPRVVYGDNTSNGSAVPMSANVYKGDFLKLRNVSLGYTLPAKYLGRTGMSNVRVYAQATNLLVFTNYAGADPEVSVNGNSNLAPGVDRNSVPLGRTITFGLNVGF</sequence>
<dbReference type="InterPro" id="IPR023997">
    <property type="entry name" value="TonB-dep_OMP_SusC/RagA_CS"/>
</dbReference>
<evidence type="ECO:0000256" key="3">
    <source>
        <dbReference type="ARBA" id="ARBA00022452"/>
    </source>
</evidence>
<dbReference type="OrthoDB" id="9768177at2"/>
<organism evidence="10 11">
    <name type="scientific">Daejeonella rubra</name>
    <dbReference type="NCBI Taxonomy" id="990371"/>
    <lineage>
        <taxon>Bacteria</taxon>
        <taxon>Pseudomonadati</taxon>
        <taxon>Bacteroidota</taxon>
        <taxon>Sphingobacteriia</taxon>
        <taxon>Sphingobacteriales</taxon>
        <taxon>Sphingobacteriaceae</taxon>
        <taxon>Daejeonella</taxon>
    </lineage>
</organism>
<dbReference type="InterPro" id="IPR008969">
    <property type="entry name" value="CarboxyPept-like_regulatory"/>
</dbReference>
<dbReference type="InterPro" id="IPR012910">
    <property type="entry name" value="Plug_dom"/>
</dbReference>
<keyword evidence="3 7" id="KW-1134">Transmembrane beta strand</keyword>
<keyword evidence="11" id="KW-1185">Reference proteome</keyword>
<dbReference type="RefSeq" id="WP_090705690.1">
    <property type="nucleotide sequence ID" value="NZ_FNHH01000021.1"/>
</dbReference>
<keyword evidence="8" id="KW-0732">Signal</keyword>
<keyword evidence="2 7" id="KW-0813">Transport</keyword>
<protein>
    <submittedName>
        <fullName evidence="10">TonB-linked outer membrane protein, SusC/RagA family</fullName>
    </submittedName>
</protein>
<feature type="chain" id="PRO_5011472773" evidence="8">
    <location>
        <begin position="21"/>
        <end position="1044"/>
    </location>
</feature>
<dbReference type="NCBIfam" id="TIGR04057">
    <property type="entry name" value="SusC_RagA_signa"/>
    <property type="match status" value="1"/>
</dbReference>
<keyword evidence="5 7" id="KW-0472">Membrane</keyword>
<evidence type="ECO:0000256" key="8">
    <source>
        <dbReference type="SAM" id="SignalP"/>
    </source>
</evidence>